<feature type="non-terminal residue" evidence="2">
    <location>
        <position position="1"/>
    </location>
</feature>
<evidence type="ECO:0000313" key="3">
    <source>
        <dbReference type="Proteomes" id="UP000681967"/>
    </source>
</evidence>
<comment type="caution">
    <text evidence="2">The sequence shown here is derived from an EMBL/GenBank/DDBJ whole genome shotgun (WGS) entry which is preliminary data.</text>
</comment>
<dbReference type="Proteomes" id="UP000681967">
    <property type="component" value="Unassembled WGS sequence"/>
</dbReference>
<reference evidence="2" key="1">
    <citation type="submission" date="2021-02" db="EMBL/GenBank/DDBJ databases">
        <authorList>
            <person name="Nowell W R."/>
        </authorList>
    </citation>
    <scope>NUCLEOTIDE SEQUENCE</scope>
</reference>
<accession>A0A8S3FT91</accession>
<evidence type="ECO:0000313" key="2">
    <source>
        <dbReference type="EMBL" id="CAF5142300.1"/>
    </source>
</evidence>
<feature type="region of interest" description="Disordered" evidence="1">
    <location>
        <begin position="1"/>
        <end position="34"/>
    </location>
</feature>
<protein>
    <submittedName>
        <fullName evidence="2">Uncharacterized protein</fullName>
    </submittedName>
</protein>
<evidence type="ECO:0000256" key="1">
    <source>
        <dbReference type="SAM" id="MobiDB-lite"/>
    </source>
</evidence>
<dbReference type="EMBL" id="CAJOBH010252726">
    <property type="protein sequence ID" value="CAF5142300.1"/>
    <property type="molecule type" value="Genomic_DNA"/>
</dbReference>
<name>A0A8S3FT91_9BILA</name>
<organism evidence="2 3">
    <name type="scientific">Rotaria magnacalcarata</name>
    <dbReference type="NCBI Taxonomy" id="392030"/>
    <lineage>
        <taxon>Eukaryota</taxon>
        <taxon>Metazoa</taxon>
        <taxon>Spiralia</taxon>
        <taxon>Gnathifera</taxon>
        <taxon>Rotifera</taxon>
        <taxon>Eurotatoria</taxon>
        <taxon>Bdelloidea</taxon>
        <taxon>Philodinida</taxon>
        <taxon>Philodinidae</taxon>
        <taxon>Rotaria</taxon>
    </lineage>
</organism>
<gene>
    <name evidence="2" type="ORF">BYL167_LOCUS70417</name>
</gene>
<sequence>KKTVRFAQDSTNERCASDTQLVKPPEIGDQQTSLRRVQSAALLTLPSRSPMK</sequence>
<proteinExistence type="predicted"/>
<dbReference type="AlphaFoldDB" id="A0A8S3FT91"/>